<reference evidence="2" key="2">
    <citation type="submission" date="2015-06" db="UniProtKB">
        <authorList>
            <consortium name="EnsemblMetazoa"/>
        </authorList>
    </citation>
    <scope>IDENTIFICATION</scope>
</reference>
<evidence type="ECO:0000313" key="3">
    <source>
        <dbReference type="Proteomes" id="UP000015102"/>
    </source>
</evidence>
<evidence type="ECO:0000259" key="1">
    <source>
        <dbReference type="Pfam" id="PF14529"/>
    </source>
</evidence>
<proteinExistence type="predicted"/>
<dbReference type="Proteomes" id="UP000015102">
    <property type="component" value="Unassembled WGS sequence"/>
</dbReference>
<dbReference type="InterPro" id="IPR036691">
    <property type="entry name" value="Endo/exonu/phosph_ase_sf"/>
</dbReference>
<dbReference type="EnsemblMetazoa" id="MESCA006684-RA">
    <property type="protein sequence ID" value="MESCA006684-PA"/>
    <property type="gene ID" value="MESCA006684"/>
</dbReference>
<dbReference type="Gene3D" id="3.60.10.10">
    <property type="entry name" value="Endonuclease/exonuclease/phosphatase"/>
    <property type="match status" value="1"/>
</dbReference>
<dbReference type="Pfam" id="PF14529">
    <property type="entry name" value="Exo_endo_phos_2"/>
    <property type="match status" value="1"/>
</dbReference>
<dbReference type="AlphaFoldDB" id="T1GSM4"/>
<reference evidence="3" key="1">
    <citation type="submission" date="2013-02" db="EMBL/GenBank/DDBJ databases">
        <authorList>
            <person name="Hughes D."/>
        </authorList>
    </citation>
    <scope>NUCLEOTIDE SEQUENCE</scope>
    <source>
        <strain>Durham</strain>
        <strain evidence="3">NC isolate 2 -- Noor lab</strain>
    </source>
</reference>
<feature type="domain" description="Endonuclease/exonuclease/phosphatase" evidence="1">
    <location>
        <begin position="3"/>
        <end position="78"/>
    </location>
</feature>
<protein>
    <recommendedName>
        <fullName evidence="1">Endonuclease/exonuclease/phosphatase domain-containing protein</fullName>
    </recommendedName>
</protein>
<organism evidence="2 3">
    <name type="scientific">Megaselia scalaris</name>
    <name type="common">Humpbacked fly</name>
    <name type="synonym">Phora scalaris</name>
    <dbReference type="NCBI Taxonomy" id="36166"/>
    <lineage>
        <taxon>Eukaryota</taxon>
        <taxon>Metazoa</taxon>
        <taxon>Ecdysozoa</taxon>
        <taxon>Arthropoda</taxon>
        <taxon>Hexapoda</taxon>
        <taxon>Insecta</taxon>
        <taxon>Pterygota</taxon>
        <taxon>Neoptera</taxon>
        <taxon>Endopterygota</taxon>
        <taxon>Diptera</taxon>
        <taxon>Brachycera</taxon>
        <taxon>Muscomorpha</taxon>
        <taxon>Platypezoidea</taxon>
        <taxon>Phoridae</taxon>
        <taxon>Megaseliini</taxon>
        <taxon>Megaselia</taxon>
    </lineage>
</organism>
<dbReference type="GO" id="GO:0003824">
    <property type="term" value="F:catalytic activity"/>
    <property type="evidence" value="ECO:0007669"/>
    <property type="project" value="InterPro"/>
</dbReference>
<dbReference type="InterPro" id="IPR005135">
    <property type="entry name" value="Endo/exonuclease/phosphatase"/>
</dbReference>
<sequence length="87" mass="9849">MLGSSVCNLRVKKLFDFVNETDLKICNRDVTPSFVFYSSDNYPGWSNVIDVTLVRNGGIAVENWHVSSENSFSDHKCILFICELLSL</sequence>
<accession>T1GSM4</accession>
<dbReference type="EMBL" id="CAQQ02039968">
    <property type="status" value="NOT_ANNOTATED_CDS"/>
    <property type="molecule type" value="Genomic_DNA"/>
</dbReference>
<evidence type="ECO:0000313" key="2">
    <source>
        <dbReference type="EnsemblMetazoa" id="MESCA006684-PA"/>
    </source>
</evidence>
<keyword evidence="3" id="KW-1185">Reference proteome</keyword>
<dbReference type="SUPFAM" id="SSF56219">
    <property type="entry name" value="DNase I-like"/>
    <property type="match status" value="1"/>
</dbReference>
<dbReference type="HOGENOM" id="CLU_2485934_0_0_1"/>
<name>T1GSM4_MEGSC</name>